<evidence type="ECO:0000256" key="3">
    <source>
        <dbReference type="SAM" id="SignalP"/>
    </source>
</evidence>
<keyword evidence="2" id="KW-1133">Transmembrane helix</keyword>
<reference evidence="5" key="1">
    <citation type="submission" date="2022-01" db="EMBL/GenBank/DDBJ databases">
        <authorList>
            <person name="King R."/>
        </authorList>
    </citation>
    <scope>NUCLEOTIDE SEQUENCE</scope>
</reference>
<dbReference type="EMBL" id="OU896711">
    <property type="protein sequence ID" value="CAH1170022.1"/>
    <property type="molecule type" value="Genomic_DNA"/>
</dbReference>
<feature type="compositionally biased region" description="Polar residues" evidence="1">
    <location>
        <begin position="1804"/>
        <end position="1814"/>
    </location>
</feature>
<evidence type="ECO:0000256" key="2">
    <source>
        <dbReference type="SAM" id="Phobius"/>
    </source>
</evidence>
<feature type="region of interest" description="Disordered" evidence="1">
    <location>
        <begin position="510"/>
        <end position="566"/>
    </location>
</feature>
<evidence type="ECO:0000313" key="5">
    <source>
        <dbReference type="EMBL" id="CAH1170022.1"/>
    </source>
</evidence>
<evidence type="ECO:0000313" key="6">
    <source>
        <dbReference type="Proteomes" id="UP001153737"/>
    </source>
</evidence>
<feature type="chain" id="PRO_5040379248" description="Protein kinase domain-containing protein" evidence="3">
    <location>
        <begin position="23"/>
        <end position="2274"/>
    </location>
</feature>
<dbReference type="PROSITE" id="PS50011">
    <property type="entry name" value="PROTEIN_KINASE_DOM"/>
    <property type="match status" value="1"/>
</dbReference>
<dbReference type="InterPro" id="IPR000719">
    <property type="entry name" value="Prot_kinase_dom"/>
</dbReference>
<feature type="region of interest" description="Disordered" evidence="1">
    <location>
        <begin position="1804"/>
        <end position="1834"/>
    </location>
</feature>
<dbReference type="Gene3D" id="1.10.510.10">
    <property type="entry name" value="Transferase(Phosphotransferase) domain 1"/>
    <property type="match status" value="1"/>
</dbReference>
<organism evidence="5 6">
    <name type="scientific">Phaedon cochleariae</name>
    <name type="common">Mustard beetle</name>
    <dbReference type="NCBI Taxonomy" id="80249"/>
    <lineage>
        <taxon>Eukaryota</taxon>
        <taxon>Metazoa</taxon>
        <taxon>Ecdysozoa</taxon>
        <taxon>Arthropoda</taxon>
        <taxon>Hexapoda</taxon>
        <taxon>Insecta</taxon>
        <taxon>Pterygota</taxon>
        <taxon>Neoptera</taxon>
        <taxon>Endopterygota</taxon>
        <taxon>Coleoptera</taxon>
        <taxon>Polyphaga</taxon>
        <taxon>Cucujiformia</taxon>
        <taxon>Chrysomeloidea</taxon>
        <taxon>Chrysomelidae</taxon>
        <taxon>Chrysomelinae</taxon>
        <taxon>Chrysomelini</taxon>
        <taxon>Phaedon</taxon>
    </lineage>
</organism>
<feature type="compositionally biased region" description="Basic and acidic residues" evidence="1">
    <location>
        <begin position="1550"/>
        <end position="1560"/>
    </location>
</feature>
<protein>
    <recommendedName>
        <fullName evidence="4">Protein kinase domain-containing protein</fullName>
    </recommendedName>
</protein>
<dbReference type="Gene3D" id="3.30.200.20">
    <property type="entry name" value="Phosphorylase Kinase, domain 1"/>
    <property type="match status" value="1"/>
</dbReference>
<evidence type="ECO:0000256" key="1">
    <source>
        <dbReference type="SAM" id="MobiDB-lite"/>
    </source>
</evidence>
<keyword evidence="3" id="KW-0732">Signal</keyword>
<keyword evidence="6" id="KW-1185">Reference proteome</keyword>
<feature type="region of interest" description="Disordered" evidence="1">
    <location>
        <begin position="1541"/>
        <end position="1562"/>
    </location>
</feature>
<feature type="region of interest" description="Disordered" evidence="1">
    <location>
        <begin position="1626"/>
        <end position="1679"/>
    </location>
</feature>
<accession>A0A9P0DS42</accession>
<dbReference type="GO" id="GO:0005524">
    <property type="term" value="F:ATP binding"/>
    <property type="evidence" value="ECO:0007669"/>
    <property type="project" value="InterPro"/>
</dbReference>
<dbReference type="SUPFAM" id="SSF56112">
    <property type="entry name" value="Protein kinase-like (PK-like)"/>
    <property type="match status" value="1"/>
</dbReference>
<feature type="transmembrane region" description="Helical" evidence="2">
    <location>
        <begin position="38"/>
        <end position="61"/>
    </location>
</feature>
<feature type="signal peptide" evidence="3">
    <location>
        <begin position="1"/>
        <end position="22"/>
    </location>
</feature>
<feature type="compositionally biased region" description="Basic and acidic residues" evidence="1">
    <location>
        <begin position="2264"/>
        <end position="2274"/>
    </location>
</feature>
<feature type="region of interest" description="Disordered" evidence="1">
    <location>
        <begin position="1871"/>
        <end position="1894"/>
    </location>
</feature>
<feature type="compositionally biased region" description="Basic and acidic residues" evidence="1">
    <location>
        <begin position="1585"/>
        <end position="1604"/>
    </location>
</feature>
<feature type="compositionally biased region" description="Polar residues" evidence="1">
    <location>
        <begin position="510"/>
        <end position="525"/>
    </location>
</feature>
<dbReference type="InterPro" id="IPR001245">
    <property type="entry name" value="Ser-Thr/Tyr_kinase_cat_dom"/>
</dbReference>
<proteinExistence type="predicted"/>
<keyword evidence="2" id="KW-0812">Transmembrane</keyword>
<dbReference type="PANTHER" id="PTHR24417:SF7">
    <property type="entry name" value="CHROMATIN MODIFICATION-RELATED PROTEIN EAF1"/>
    <property type="match status" value="1"/>
</dbReference>
<feature type="domain" description="Protein kinase" evidence="4">
    <location>
        <begin position="149"/>
        <end position="421"/>
    </location>
</feature>
<dbReference type="PANTHER" id="PTHR24417">
    <property type="entry name" value="SERINE/THREONINE-PROTEIN KINASE LMTK1"/>
    <property type="match status" value="1"/>
</dbReference>
<dbReference type="Pfam" id="PF07714">
    <property type="entry name" value="PK_Tyr_Ser-Thr"/>
    <property type="match status" value="1"/>
</dbReference>
<dbReference type="OrthoDB" id="6772299at2759"/>
<dbReference type="Proteomes" id="UP001153737">
    <property type="component" value="Chromosome 5"/>
</dbReference>
<reference evidence="5" key="2">
    <citation type="submission" date="2022-10" db="EMBL/GenBank/DDBJ databases">
        <authorList>
            <consortium name="ENA_rothamsted_submissions"/>
            <consortium name="culmorum"/>
            <person name="King R."/>
        </authorList>
    </citation>
    <scope>NUCLEOTIDE SEQUENCE</scope>
</reference>
<feature type="region of interest" description="Disordered" evidence="1">
    <location>
        <begin position="1583"/>
        <end position="1609"/>
    </location>
</feature>
<feature type="region of interest" description="Disordered" evidence="1">
    <location>
        <begin position="2249"/>
        <end position="2274"/>
    </location>
</feature>
<evidence type="ECO:0000259" key="4">
    <source>
        <dbReference type="PROSITE" id="PS50011"/>
    </source>
</evidence>
<gene>
    <name evidence="5" type="ORF">PHAECO_LOCUS9656</name>
</gene>
<feature type="compositionally biased region" description="Polar residues" evidence="1">
    <location>
        <begin position="1626"/>
        <end position="1636"/>
    </location>
</feature>
<dbReference type="InterPro" id="IPR011009">
    <property type="entry name" value="Kinase-like_dom_sf"/>
</dbReference>
<keyword evidence="2" id="KW-0472">Membrane</keyword>
<feature type="compositionally biased region" description="Polar residues" evidence="1">
    <location>
        <begin position="545"/>
        <end position="560"/>
    </location>
</feature>
<feature type="compositionally biased region" description="Basic and acidic residues" evidence="1">
    <location>
        <begin position="1637"/>
        <end position="1652"/>
    </location>
</feature>
<dbReference type="GO" id="GO:0004672">
    <property type="term" value="F:protein kinase activity"/>
    <property type="evidence" value="ECO:0007669"/>
    <property type="project" value="InterPro"/>
</dbReference>
<name>A0A9P0DS42_PHACE</name>
<sequence>MEISWKWSNFCLCLLFFQLCNGYPINGGDTLTDQQTKLLTGIVSLLLTICGLILLAGCLCCQRRNAFKEFRNSPVTASIPSELDHGHVNPIANREFTIFTPLSPPHFNNNIFLASDQIVTRTFENQELNDFHLKSWFSDSEKDFPRIKLKYIKELGRGWFGKVVEGAAQDIDNKGSAWTPVVVRILEATSSQKEKILFLQDASIYRCSRHENILTLVGRCLDTVPFLLLQEYCSKGDLKAYLLSNKSHPENVLSTEYPLLWCCQLTSALKHLHDNNITHPDLAIRNCQLTSTLALKLGDYGLSVFKYPGDYYQGAAGVPVRWRAPESLTCTQTTIQPRGVDREGNVWSLGVAMWEVCACADQPYAELSDDEVVSRVLGAPHVRLGRPRFAAIYADYIFRLMQLCWTNAESRPTVSQIHLMLSDLLQVHQNTTSDPSHESLSLNDFDQRWASLKPNSLVKTDDITVHFPEIRKNLSPSMTNLHGSLDNLLADNNSESIFIEDEFRNEFSSANDDSLTSERVYNSDSSEQRTKKKSKTKSKTDNESDNLSNGKLFQRTSSGSETEDDNWRNKVEMGAYTEKVRQKSKSVADLMVLTHVDYSESESETPLPSLDYKVNYKNVRLAPTNNLETAGMTFASEGNLLSIQDAFQEELKKLQEERRDSLLFVPDSIISANAEVTNLMQELNSTVEIQPASQVFNVFNVTIDRYSPPRHVTKLEKIINFNESGNIEGCKADASSNGDSQLVVDYVRSGRNSSQESCKSDVLNGLLDEEEETNLNLNDSLENINAECEKVCDERIVGHDISLENITHDKVNFLNDDKELETCNTNVNHEKIAELNNGSDIIETCNEVMVPKVVEKLSDLIQNNEELKKYLESPLIKSDNEEFIAGTDKKCVNFDLSSNQDGAMPNSLTHFSVFTSTPFKKKDLSLPVEDKYSSINLFGNTEDKDESHNLEDKDLNYSLETWDNFLGKTFDYQNIQNDNLFNSFSSEPKSLMFVDNGDVEREECCDTNILNQSILNEAVENMEKGSEIETEPNGTFVINGKTEKTFVIEEKTTENEANGTYVVENASFQDFSPDDPNSGSWESGGGWFLHPQSNTDDLCGEMQMQPSRKSDTYVGFGIDDEIMSAIRNELISKLPHAQSAAVEKVRDDEDDWDTSERSEVFLKYNVYNTPLSPIPEESYVEDNYGTNSPRKCCENEDSDWSEHCEVETLTREIPSHSPQTLESPMRGTVNMHTPSQDSCCSNDTLFNLEELNFNATELEKEAELNSKIFNDFDEAEIHNLLNVDPKSTESNNNLEKAFIIQPTEKETKIIVDEFLLGERTHSLNDTTQNGVIKPNTLIVDCLFSTHPVPLPSPEENPWKQLPASLVSIDKVASMNSSFSLENGLEIDENIDNNESGFERVPECRKSLEHQIIEGKLHCQSPQITGLNEEFVPDSKEPHMINGEAVEIPISDISGNIIGSEKHNYEDGMYTSVCEKNIITKCEDNISVLGNADKNDAIEKNYEDNESEPIHENIDEQLSKTEHSKKGEQDICETQSELEIRTTQQSLDENPNEKIQSEHPQFDNSNTQENAEVHFEFEKLNLPSELSRKENEVNRSKLDPNHEENGPLQENTKFEFNDTITNIIEVESNSLSATENSNMEKEKDEKRDEKVSESQEDPMQEAIISNISSNEETEKHEPGNLLETEEEAVYVNRAIENQVTISNETIDRLYENVAEEAKTANEENYYENSDINNTEDIYENLNPEEIYDDYVNIVNMENAKNSLEFDNSEKDVEYMNIFGQDDDVHSEDENIFGVLTDIRFSGPSDSQLMSTSFSENNDDHDWDSGSDSRSSSSGEFIWKEGEHEESLKALRAAPRDLVENVKPMEDIAEGDYEGSEISSSFSDDEGETPEFVPSAWDKFALPSKSALKSPEKTLKKSDEKPRGVWFKKQKYHCIYEYPKEPESPVLQSQDLWKPQPDFKSFADWEFDGEPYVPNADDEQDILTTSFIPQASVSNDRNLYQLTSISDFMNGESDNQAYSDEFFISGSTQPFHAHPLTSQFFPGGAMWALENATPDSGVEDITPGSLSEDYPKPLRTPPALKLLASEAVNRKKLALAKRKEALGGLRHTRGKLKLDLPPSPSAFAMDPFVREKPTFSTFGKSRFQVQHVDTPVDEVEGKNVSFEALPYRASNQVVQKEDICILAPNGSDSGILAPNHGNLGILAPNGSNLGILGPNDSFVGVLATKGTKVVGDVSGVDLMKTNVEVVRGEASVLDSGDEDSGIESSTLERRTRNIET</sequence>